<dbReference type="PANTHER" id="PTHR23355">
    <property type="entry name" value="RIBONUCLEASE"/>
    <property type="match status" value="1"/>
</dbReference>
<dbReference type="InterPro" id="IPR056624">
    <property type="entry name" value="WH_CYT4"/>
</dbReference>
<dbReference type="OrthoDB" id="2285229at2759"/>
<dbReference type="Pfam" id="PF23216">
    <property type="entry name" value="WHD_CYT4"/>
    <property type="match status" value="1"/>
</dbReference>
<proteinExistence type="predicted"/>
<dbReference type="Pfam" id="PF23214">
    <property type="entry name" value="SH3_CYT4"/>
    <property type="match status" value="1"/>
</dbReference>
<evidence type="ECO:0000259" key="2">
    <source>
        <dbReference type="SMART" id="SM00955"/>
    </source>
</evidence>
<organism evidence="3 4">
    <name type="scientific">Cudoniella acicularis</name>
    <dbReference type="NCBI Taxonomy" id="354080"/>
    <lineage>
        <taxon>Eukaryota</taxon>
        <taxon>Fungi</taxon>
        <taxon>Dikarya</taxon>
        <taxon>Ascomycota</taxon>
        <taxon>Pezizomycotina</taxon>
        <taxon>Leotiomycetes</taxon>
        <taxon>Helotiales</taxon>
        <taxon>Tricladiaceae</taxon>
        <taxon>Cudoniella</taxon>
    </lineage>
</organism>
<feature type="region of interest" description="Disordered" evidence="1">
    <location>
        <begin position="29"/>
        <end position="84"/>
    </location>
</feature>
<evidence type="ECO:0000313" key="3">
    <source>
        <dbReference type="EMBL" id="KAF4626795.1"/>
    </source>
</evidence>
<keyword evidence="4" id="KW-1185">Reference proteome</keyword>
<evidence type="ECO:0000313" key="4">
    <source>
        <dbReference type="Proteomes" id="UP000566819"/>
    </source>
</evidence>
<dbReference type="Proteomes" id="UP000566819">
    <property type="component" value="Unassembled WGS sequence"/>
</dbReference>
<dbReference type="GO" id="GO:0000932">
    <property type="term" value="C:P-body"/>
    <property type="evidence" value="ECO:0007669"/>
    <property type="project" value="TreeGrafter"/>
</dbReference>
<dbReference type="EMBL" id="JAAMPI010001083">
    <property type="protein sequence ID" value="KAF4626795.1"/>
    <property type="molecule type" value="Genomic_DNA"/>
</dbReference>
<dbReference type="AlphaFoldDB" id="A0A8H4RB07"/>
<protein>
    <recommendedName>
        <fullName evidence="2">RNB domain-containing protein</fullName>
    </recommendedName>
</protein>
<reference evidence="3 4" key="1">
    <citation type="submission" date="2020-03" db="EMBL/GenBank/DDBJ databases">
        <title>Draft Genome Sequence of Cudoniella acicularis.</title>
        <authorList>
            <person name="Buettner E."/>
            <person name="Kellner H."/>
        </authorList>
    </citation>
    <scope>NUCLEOTIDE SEQUENCE [LARGE SCALE GENOMIC DNA]</scope>
    <source>
        <strain evidence="3 4">DSM 108380</strain>
    </source>
</reference>
<dbReference type="Pfam" id="PF25522">
    <property type="entry name" value="OB_cyt-4"/>
    <property type="match status" value="1"/>
</dbReference>
<feature type="compositionally biased region" description="Polar residues" evidence="1">
    <location>
        <begin position="43"/>
        <end position="70"/>
    </location>
</feature>
<dbReference type="SUPFAM" id="SSF50249">
    <property type="entry name" value="Nucleic acid-binding proteins"/>
    <property type="match status" value="1"/>
</dbReference>
<evidence type="ECO:0000256" key="1">
    <source>
        <dbReference type="SAM" id="MobiDB-lite"/>
    </source>
</evidence>
<dbReference type="InterPro" id="IPR057912">
    <property type="entry name" value="OB_CYT4_C"/>
</dbReference>
<dbReference type="GO" id="GO:0003723">
    <property type="term" value="F:RNA binding"/>
    <property type="evidence" value="ECO:0007669"/>
    <property type="project" value="InterPro"/>
</dbReference>
<accession>A0A8H4RB07</accession>
<dbReference type="InterPro" id="IPR001900">
    <property type="entry name" value="RNase_II/R"/>
</dbReference>
<dbReference type="GO" id="GO:0000175">
    <property type="term" value="F:3'-5'-RNA exonuclease activity"/>
    <property type="evidence" value="ECO:0007669"/>
    <property type="project" value="TreeGrafter"/>
</dbReference>
<name>A0A8H4RB07_9HELO</name>
<dbReference type="InterPro" id="IPR050180">
    <property type="entry name" value="RNR_Ribonuclease"/>
</dbReference>
<dbReference type="Pfam" id="PF00773">
    <property type="entry name" value="RNB"/>
    <property type="match status" value="1"/>
</dbReference>
<dbReference type="InterPro" id="IPR056625">
    <property type="entry name" value="SH3_CYT4"/>
</dbReference>
<gene>
    <name evidence="3" type="ORF">G7Y89_g11361</name>
</gene>
<comment type="caution">
    <text evidence="3">The sequence shown here is derived from an EMBL/GenBank/DDBJ whole genome shotgun (WGS) entry which is preliminary data.</text>
</comment>
<dbReference type="SMART" id="SM00955">
    <property type="entry name" value="RNB"/>
    <property type="match status" value="1"/>
</dbReference>
<feature type="domain" description="RNB" evidence="2">
    <location>
        <begin position="530"/>
        <end position="884"/>
    </location>
</feature>
<dbReference type="GO" id="GO:0006402">
    <property type="term" value="P:mRNA catabolic process"/>
    <property type="evidence" value="ECO:0007669"/>
    <property type="project" value="TreeGrafter"/>
</dbReference>
<dbReference type="PANTHER" id="PTHR23355:SF65">
    <property type="entry name" value="EXORIBONUCLEASE CYT-4, PUTATIVE (AFU_ORTHOLOGUE AFUA_7G01550)-RELATED"/>
    <property type="match status" value="1"/>
</dbReference>
<sequence length="1034" mass="116628">MLRALHPRKRVTPSFVCWKCLAKLHQGSAKTRQWQGPIDRRSTQSNERQNSRFSKRLLNSSSSHRATEVSSAFGEKPPPFEPTPLELNIRERLHQWEINNVEASPAQTLADEYVSNIIDSGPLLSNNDEVSDDANRDEWEYSPQDTAELVDMGGLRTFLVPGDLVELMNVGSRKQELAIFVREIAPQGQFYTMSGRWCARKLEQPLFYAPNFVRPEELSDIIPFLPDTVVPQDMEDKLYEFSRSVPRNIGKELFLKMSKFWEQADEVYLSASHRLEYAHRYIAHPFKLTFATLNEIAEKLLGTRFPKDDSGQYPIHVLYAVHRSLVADCGIRSRKKGTLRAGGQYKILSLNEINEVNRVTECVRLYVDSQAKGLSKQFWGPLYTFVKKARHLIDQSRENRQFTPYGSIGPSKKRAEISTDYLNGTPESAFNPTESMFLRFMESFTCLHSFTVSSSYVGIGATILRAIDRYEGVDLNLQTAWTFMKEVGAVPPWETRFKYDLQLPYLGQRLQCEVGGAIEGYTEDKLARIRKDWGQLPVFCIDDASASEIDDGISVEPADSPDEYWVHIHVADPASHLVPDSPASNYAFQRMQNSYLPDRVTTMLDREFVRSKLSLAPDRPCLTFSAKLSADGNLLDGTITPGVVRNVVFLTPGTAFEASSGKKVVDDAVVYCVGSKIEQQSESLRPLTAIDQLSDEQREALRTIYKIGQVRKKLVMGLGGMTSDPLNFNLQTSFDGLVLKSPTTSHSTRHYGDPAIKITIPRKTEGEGRLDAVQQIMLLAGQVCAKWCSERGLPIIYRVTQRNTSKEHPLDYYKRCVLPNMDSEGDAPFAVKNQYLNFVGSAQPSTTPGPHVLAGANILTKITSPLRRFPDLLNHWQIGAALLKENRTGRSLIGNTSESFLPYTKAQIDVLLPRIDSMEREIRRVEMDAKRVWLAQFLLRAWVFGEAKIPSPLTFCVRSVNHIKKTAGGKIVEFLGGATMDISGLPNQGDLKGDEFFEVELTSLDAYRGRIDVKPLRRIEDPEVIRELNKRAGF</sequence>
<dbReference type="InterPro" id="IPR012340">
    <property type="entry name" value="NA-bd_OB-fold"/>
</dbReference>